<dbReference type="EMBL" id="MH281626">
    <property type="protein sequence ID" value="AYR05653.1"/>
    <property type="molecule type" value="Genomic_DNA"/>
</dbReference>
<dbReference type="GeneID" id="38463383"/>
<dbReference type="Pfam" id="PF12452">
    <property type="entry name" value="DUF3685"/>
    <property type="match status" value="1"/>
</dbReference>
<geneLocation type="plastid" evidence="1"/>
<evidence type="ECO:0000313" key="1">
    <source>
        <dbReference type="EMBL" id="AYR05653.1"/>
    </source>
</evidence>
<dbReference type="InterPro" id="IPR022552">
    <property type="entry name" value="UPF_Ycf55"/>
</dbReference>
<protein>
    <recommendedName>
        <fullName evidence="2">Ycf55</fullName>
    </recommendedName>
</protein>
<proteinExistence type="predicted"/>
<gene>
    <name evidence="1" type="primary">ycf55</name>
</gene>
<keyword evidence="1" id="KW-0934">Plastid</keyword>
<dbReference type="PIRSF" id="PIRSF036962">
    <property type="entry name" value="UCP036962_SignTr_Ycf55"/>
    <property type="match status" value="1"/>
</dbReference>
<sequence>MTKYWPNRQSIDLNIAVANLFVKTYQKFSYKLSNKTQINLPTDILDKYIKQQLFVEVLKELEILVIDLIELNLTIKDIKKINHKILYDIVNKILTNFINQLNKQTHYQSINNYSSYNKLLFSEHQILIQNLLIYLIFGSNAMDTKTFQFYKLKTPLNHVKLLLENAIIQIGNLVIFNLLESFKSIQEMSEFLTRNNICCYNHTSIRSLSRFRNNLVSYNWANLYIYYPENIYCCRYKIWLLSSQGIVYKYIYINRSYEYLKLSKTQLCLILYLELQDFILPKINTLIIILGKFIVYISVQIIGKGFQLCFKNIIKKINQN</sequence>
<evidence type="ECO:0008006" key="2">
    <source>
        <dbReference type="Google" id="ProtNLM"/>
    </source>
</evidence>
<organism evidence="1">
    <name type="scientific">Synarthrophyton chejuense</name>
    <dbReference type="NCBI Taxonomy" id="2485825"/>
    <lineage>
        <taxon>Eukaryota</taxon>
        <taxon>Rhodophyta</taxon>
        <taxon>Florideophyceae</taxon>
        <taxon>Corallinophycidae</taxon>
        <taxon>Hapalidiales</taxon>
        <taxon>Hapalidiaceae</taxon>
        <taxon>Melobesioideae</taxon>
        <taxon>Synarthrophyton</taxon>
    </lineage>
</organism>
<accession>A0A3G3MFP7</accession>
<dbReference type="RefSeq" id="YP_009541644.1">
    <property type="nucleotide sequence ID" value="NC_039977.1"/>
</dbReference>
<name>A0A3G3MFP7_9FLOR</name>
<reference evidence="1" key="1">
    <citation type="journal article" date="2018" name="Genome Biol. Evol.">
        <title>Mitochondrial and Plastid Genomes from Coralline Red Algae Provide Insights into the Incongruent Evolutionary Histories of Organelles.</title>
        <authorList>
            <person name="Lee J."/>
            <person name="Song H.J."/>
            <person name="In Park S."/>
            <person name="Lee Y.M."/>
            <person name="Jeong S.Y."/>
            <person name="Oh Cho T."/>
            <person name="Kim J.H."/>
            <person name="Choi H.G."/>
            <person name="Choi C.G."/>
            <person name="Nelson W.A."/>
            <person name="Fredericq S."/>
            <person name="Bhattacharya D."/>
            <person name="Su Yoon H."/>
        </authorList>
    </citation>
    <scope>NUCLEOTIDE SEQUENCE</scope>
</reference>
<dbReference type="InterPro" id="IPR017077">
    <property type="entry name" value="Uncharacterised_Ycf55_algae"/>
</dbReference>
<dbReference type="AlphaFoldDB" id="A0A3G3MFP7"/>